<accession>A0A9X3MTH4</accession>
<dbReference type="Proteomes" id="UP001149140">
    <property type="component" value="Unassembled WGS sequence"/>
</dbReference>
<dbReference type="Pfam" id="PF01966">
    <property type="entry name" value="HD"/>
    <property type="match status" value="1"/>
</dbReference>
<dbReference type="Gene3D" id="1.10.3210.10">
    <property type="entry name" value="Hypothetical protein af1432"/>
    <property type="match status" value="1"/>
</dbReference>
<dbReference type="InterPro" id="IPR003607">
    <property type="entry name" value="HD/PDEase_dom"/>
</dbReference>
<gene>
    <name evidence="2" type="ORF">OM076_18705</name>
</gene>
<evidence type="ECO:0000259" key="1">
    <source>
        <dbReference type="Pfam" id="PF01966"/>
    </source>
</evidence>
<name>A0A9X3MTH4_9ACTN</name>
<dbReference type="AlphaFoldDB" id="A0A9X3MTH4"/>
<dbReference type="InterPro" id="IPR006674">
    <property type="entry name" value="HD_domain"/>
</dbReference>
<dbReference type="EMBL" id="JAPDOD010000017">
    <property type="protein sequence ID" value="MDA0162309.1"/>
    <property type="molecule type" value="Genomic_DNA"/>
</dbReference>
<organism evidence="2 3">
    <name type="scientific">Solirubrobacter ginsenosidimutans</name>
    <dbReference type="NCBI Taxonomy" id="490573"/>
    <lineage>
        <taxon>Bacteria</taxon>
        <taxon>Bacillati</taxon>
        <taxon>Actinomycetota</taxon>
        <taxon>Thermoleophilia</taxon>
        <taxon>Solirubrobacterales</taxon>
        <taxon>Solirubrobacteraceae</taxon>
        <taxon>Solirubrobacter</taxon>
    </lineage>
</organism>
<dbReference type="RefSeq" id="WP_270041546.1">
    <property type="nucleotide sequence ID" value="NZ_JAPDOD010000017.1"/>
</dbReference>
<reference evidence="2" key="1">
    <citation type="submission" date="2022-10" db="EMBL/GenBank/DDBJ databases">
        <title>The WGS of Solirubrobacter ginsenosidimutans DSM 21036.</title>
        <authorList>
            <person name="Jiang Z."/>
        </authorList>
    </citation>
    <scope>NUCLEOTIDE SEQUENCE</scope>
    <source>
        <strain evidence="2">DSM 21036</strain>
    </source>
</reference>
<feature type="domain" description="HD" evidence="1">
    <location>
        <begin position="30"/>
        <end position="135"/>
    </location>
</feature>
<keyword evidence="3" id="KW-1185">Reference proteome</keyword>
<protein>
    <submittedName>
        <fullName evidence="2">HD domain-containing protein</fullName>
    </submittedName>
</protein>
<evidence type="ECO:0000313" key="3">
    <source>
        <dbReference type="Proteomes" id="UP001149140"/>
    </source>
</evidence>
<dbReference type="SUPFAM" id="SSF109604">
    <property type="entry name" value="HD-domain/PDEase-like"/>
    <property type="match status" value="1"/>
</dbReference>
<dbReference type="CDD" id="cd00077">
    <property type="entry name" value="HDc"/>
    <property type="match status" value="1"/>
</dbReference>
<proteinExistence type="predicted"/>
<comment type="caution">
    <text evidence="2">The sequence shown here is derived from an EMBL/GenBank/DDBJ whole genome shotgun (WGS) entry which is preliminary data.</text>
</comment>
<evidence type="ECO:0000313" key="2">
    <source>
        <dbReference type="EMBL" id="MDA0162309.1"/>
    </source>
</evidence>
<sequence length="193" mass="21664">MSDYAEVWAAARPYMRARKNDVHIPLSFGYAQRLVEQHPEADADVVLLAILLHDVGWAMVDQEAIYRDGFGPGMFESDVRIAHEKEGARLAQAILTLLGYSTGLVEEVVAIIDGHDTRRRALSRNDELVKDADRLWRFSVTGVSVACDWFAKTPREYVEHLVPQLEQFFTPAAASMAGTELEHTRLALRVADL</sequence>